<protein>
    <recommendedName>
        <fullName evidence="3">Histidine kinase</fullName>
    </recommendedName>
</protein>
<proteinExistence type="predicted"/>
<sequence>MQSSQLEKMSELLLLKDQVKEQLETLEVVATNPQSVEALIAISSEVRRVSKLSRSLAREITELSHSQRSGMRH</sequence>
<evidence type="ECO:0008006" key="3">
    <source>
        <dbReference type="Google" id="ProtNLM"/>
    </source>
</evidence>
<name>A0ABQ5UQG3_9HYPH</name>
<dbReference type="Proteomes" id="UP001161405">
    <property type="component" value="Unassembled WGS sequence"/>
</dbReference>
<reference evidence="1" key="1">
    <citation type="journal article" date="2014" name="Int. J. Syst. Evol. Microbiol.">
        <title>Complete genome of a new Firmicutes species belonging to the dominant human colonic microbiota ('Ruminococcus bicirculans') reveals two chromosomes and a selective capacity to utilize plant glucans.</title>
        <authorList>
            <consortium name="NISC Comparative Sequencing Program"/>
            <person name="Wegmann U."/>
            <person name="Louis P."/>
            <person name="Goesmann A."/>
            <person name="Henrissat B."/>
            <person name="Duncan S.H."/>
            <person name="Flint H.J."/>
        </authorList>
    </citation>
    <scope>NUCLEOTIDE SEQUENCE</scope>
    <source>
        <strain evidence="1">NBRC 107169</strain>
    </source>
</reference>
<gene>
    <name evidence="1" type="ORF">GCM10007879_17390</name>
</gene>
<keyword evidence="2" id="KW-1185">Reference proteome</keyword>
<accession>A0ABQ5UQG3</accession>
<comment type="caution">
    <text evidence="1">The sequence shown here is derived from an EMBL/GenBank/DDBJ whole genome shotgun (WGS) entry which is preliminary data.</text>
</comment>
<organism evidence="1 2">
    <name type="scientific">Maritalea porphyrae</name>
    <dbReference type="NCBI Taxonomy" id="880732"/>
    <lineage>
        <taxon>Bacteria</taxon>
        <taxon>Pseudomonadati</taxon>
        <taxon>Pseudomonadota</taxon>
        <taxon>Alphaproteobacteria</taxon>
        <taxon>Hyphomicrobiales</taxon>
        <taxon>Devosiaceae</taxon>
        <taxon>Maritalea</taxon>
    </lineage>
</organism>
<dbReference type="EMBL" id="BSNI01000002">
    <property type="protein sequence ID" value="GLQ17490.1"/>
    <property type="molecule type" value="Genomic_DNA"/>
</dbReference>
<evidence type="ECO:0000313" key="2">
    <source>
        <dbReference type="Proteomes" id="UP001161405"/>
    </source>
</evidence>
<reference evidence="1" key="2">
    <citation type="submission" date="2023-01" db="EMBL/GenBank/DDBJ databases">
        <title>Draft genome sequence of Maritalea porphyrae strain NBRC 107169.</title>
        <authorList>
            <person name="Sun Q."/>
            <person name="Mori K."/>
        </authorList>
    </citation>
    <scope>NUCLEOTIDE SEQUENCE</scope>
    <source>
        <strain evidence="1">NBRC 107169</strain>
    </source>
</reference>
<evidence type="ECO:0000313" key="1">
    <source>
        <dbReference type="EMBL" id="GLQ17490.1"/>
    </source>
</evidence>